<dbReference type="HOGENOM" id="CLU_020027_16_0_10"/>
<dbReference type="OrthoDB" id="9793489at2"/>
<feature type="compositionally biased region" description="Acidic residues" evidence="1">
    <location>
        <begin position="45"/>
        <end position="56"/>
    </location>
</feature>
<keyword evidence="5" id="KW-1185">Reference proteome</keyword>
<protein>
    <recommendedName>
        <fullName evidence="3">Beta-lactamase-related domain-containing protein</fullName>
    </recommendedName>
</protein>
<dbReference type="Pfam" id="PF00144">
    <property type="entry name" value="Beta-lactamase"/>
    <property type="match status" value="1"/>
</dbReference>
<dbReference type="Proteomes" id="UP000009049">
    <property type="component" value="Chromosome"/>
</dbReference>
<dbReference type="AlphaFoldDB" id="A4CH84"/>
<proteinExistence type="predicted"/>
<dbReference type="PROSITE" id="PS51257">
    <property type="entry name" value="PROKAR_LIPOPROTEIN"/>
    <property type="match status" value="1"/>
</dbReference>
<accession>A4CH84</accession>
<feature type="chain" id="PRO_5002667382" description="Beta-lactamase-related domain-containing protein" evidence="2">
    <location>
        <begin position="22"/>
        <end position="389"/>
    </location>
</feature>
<feature type="region of interest" description="Disordered" evidence="1">
    <location>
        <begin position="24"/>
        <end position="63"/>
    </location>
</feature>
<evidence type="ECO:0000259" key="3">
    <source>
        <dbReference type="Pfam" id="PF00144"/>
    </source>
</evidence>
<evidence type="ECO:0000256" key="2">
    <source>
        <dbReference type="SAM" id="SignalP"/>
    </source>
</evidence>
<feature type="domain" description="Beta-lactamase-related" evidence="3">
    <location>
        <begin position="70"/>
        <end position="314"/>
    </location>
</feature>
<feature type="signal peptide" evidence="2">
    <location>
        <begin position="1"/>
        <end position="21"/>
    </location>
</feature>
<keyword evidence="2" id="KW-0732">Signal</keyword>
<dbReference type="KEGG" id="rbi:RB2501_05320"/>
<name>A4CH84_ROBBH</name>
<evidence type="ECO:0000313" key="4">
    <source>
        <dbReference type="EMBL" id="EAR16292.1"/>
    </source>
</evidence>
<sequence length="389" mass="42741">MQLLKTLLLSGLLLLFLACSKGDSGTDQTTNPPNNQSGQSPDSGSDSDENPADDENTGGQPDAVDMEDFTAAVADFMANRGLKGGQVAITRNEKLVYLQSFGDADDETPVHDQSLFRVASISKPITVLAISRLVADGKLSMGDRVFGTNGLLGTQYGTPPYQDGVEKITVNELVEHKSGFKNEPYDIMFDEVSLSHQQLIDRVLDERTYVRSNPYYYSNFGYCLLGRVIEAVTGMSYEDYVEQKILSPMGISAMKIGGNTLDERFENEVLYNSSWFDPYAMNVTRMDAHGGWIASAKDLARIAVHSDTRSVVPDLLDFGDAESYLENGTYLHYGALPGTLAVLSVNSPFCYTAVFNTGNANYDSVLNAFADFMNDQITSRQEWPEADLF</sequence>
<evidence type="ECO:0000313" key="5">
    <source>
        <dbReference type="Proteomes" id="UP000009049"/>
    </source>
</evidence>
<dbReference type="InterPro" id="IPR012338">
    <property type="entry name" value="Beta-lactam/transpept-like"/>
</dbReference>
<organism evidence="4 5">
    <name type="scientific">Robiginitalea biformata (strain ATCC BAA-864 / DSM 15991 / KCTC 12146 / HTCC2501)</name>
    <dbReference type="NCBI Taxonomy" id="313596"/>
    <lineage>
        <taxon>Bacteria</taxon>
        <taxon>Pseudomonadati</taxon>
        <taxon>Bacteroidota</taxon>
        <taxon>Flavobacteriia</taxon>
        <taxon>Flavobacteriales</taxon>
        <taxon>Flavobacteriaceae</taxon>
        <taxon>Robiginitalea</taxon>
    </lineage>
</organism>
<dbReference type="Gene3D" id="3.40.710.10">
    <property type="entry name" value="DD-peptidase/beta-lactamase superfamily"/>
    <property type="match status" value="1"/>
</dbReference>
<gene>
    <name evidence="4" type="ordered locus">RB2501_05320</name>
</gene>
<dbReference type="EMBL" id="CP001712">
    <property type="protein sequence ID" value="EAR16292.1"/>
    <property type="molecule type" value="Genomic_DNA"/>
</dbReference>
<dbReference type="SUPFAM" id="SSF56601">
    <property type="entry name" value="beta-lactamase/transpeptidase-like"/>
    <property type="match status" value="1"/>
</dbReference>
<evidence type="ECO:0000256" key="1">
    <source>
        <dbReference type="SAM" id="MobiDB-lite"/>
    </source>
</evidence>
<dbReference type="InterPro" id="IPR001466">
    <property type="entry name" value="Beta-lactam-related"/>
</dbReference>
<feature type="compositionally biased region" description="Polar residues" evidence="1">
    <location>
        <begin position="24"/>
        <end position="35"/>
    </location>
</feature>
<dbReference type="eggNOG" id="COG1680">
    <property type="taxonomic scope" value="Bacteria"/>
</dbReference>
<reference evidence="4 5" key="1">
    <citation type="journal article" date="2009" name="J. Bacteriol.">
        <title>Complete genome sequence of Robiginitalea biformata HTCC2501.</title>
        <authorList>
            <person name="Oh H.M."/>
            <person name="Giovannoni S.J."/>
            <person name="Lee K."/>
            <person name="Ferriera S."/>
            <person name="Johnson J."/>
            <person name="Cho J.C."/>
        </authorList>
    </citation>
    <scope>NUCLEOTIDE SEQUENCE [LARGE SCALE GENOMIC DNA]</scope>
    <source>
        <strain evidence="5">ATCC BAA-864 / HTCC2501 / KCTC 12146</strain>
    </source>
</reference>
<dbReference type="PANTHER" id="PTHR46825:SF9">
    <property type="entry name" value="BETA-LACTAMASE-RELATED DOMAIN-CONTAINING PROTEIN"/>
    <property type="match status" value="1"/>
</dbReference>
<dbReference type="STRING" id="313596.RB2501_05320"/>
<dbReference type="InterPro" id="IPR050491">
    <property type="entry name" value="AmpC-like"/>
</dbReference>
<dbReference type="PANTHER" id="PTHR46825">
    <property type="entry name" value="D-ALANYL-D-ALANINE-CARBOXYPEPTIDASE/ENDOPEPTIDASE AMPH"/>
    <property type="match status" value="1"/>
</dbReference>